<reference evidence="1" key="1">
    <citation type="submission" date="2017-12" db="EMBL/GenBank/DDBJ databases">
        <title>High-resolution comparative analysis of great ape genomes.</title>
        <authorList>
            <person name="Pollen A."/>
            <person name="Hastie A."/>
            <person name="Hormozdiari F."/>
            <person name="Dougherty M."/>
            <person name="Liu R."/>
            <person name="Chaisson M."/>
            <person name="Hoppe E."/>
            <person name="Hill C."/>
            <person name="Pang A."/>
            <person name="Hillier L."/>
            <person name="Baker C."/>
            <person name="Armstrong J."/>
            <person name="Shendure J."/>
            <person name="Paten B."/>
            <person name="Wilson R."/>
            <person name="Chao H."/>
            <person name="Schneider V."/>
            <person name="Ventura M."/>
            <person name="Kronenberg Z."/>
            <person name="Murali S."/>
            <person name="Gordon D."/>
            <person name="Cantsilieris S."/>
            <person name="Munson K."/>
            <person name="Nelson B."/>
            <person name="Raja A."/>
            <person name="Underwood J."/>
            <person name="Diekhans M."/>
            <person name="Fiddes I."/>
            <person name="Haussler D."/>
            <person name="Eichler E."/>
        </authorList>
    </citation>
    <scope>NUCLEOTIDE SEQUENCE [LARGE SCALE GENOMIC DNA]</scope>
    <source>
        <strain evidence="1">Susie</strain>
    </source>
</reference>
<accession>A0A2J8TDC8</accession>
<protein>
    <submittedName>
        <fullName evidence="1">RHOBTB3 isoform 16</fullName>
    </submittedName>
</protein>
<name>A0A2J8TDC8_PONAB</name>
<dbReference type="EMBL" id="NDHI03003507">
    <property type="protein sequence ID" value="PNJ31008.1"/>
    <property type="molecule type" value="Genomic_DNA"/>
</dbReference>
<gene>
    <name evidence="1" type="ORF">CR201_G0035927</name>
</gene>
<organism evidence="1">
    <name type="scientific">Pongo abelii</name>
    <name type="common">Sumatran orangutan</name>
    <name type="synonym">Pongo pygmaeus abelii</name>
    <dbReference type="NCBI Taxonomy" id="9601"/>
    <lineage>
        <taxon>Eukaryota</taxon>
        <taxon>Metazoa</taxon>
        <taxon>Chordata</taxon>
        <taxon>Craniata</taxon>
        <taxon>Vertebrata</taxon>
        <taxon>Euteleostomi</taxon>
        <taxon>Mammalia</taxon>
        <taxon>Eutheria</taxon>
        <taxon>Euarchontoglires</taxon>
        <taxon>Primates</taxon>
        <taxon>Haplorrhini</taxon>
        <taxon>Catarrhini</taxon>
        <taxon>Hominidae</taxon>
        <taxon>Pongo</taxon>
    </lineage>
</organism>
<proteinExistence type="predicted"/>
<sequence>YLIFSQKPEFQDLSGSFTVKPEYLQRGGAKARAGHHHCHVRGILSILRSREGKKIHSRKQLFTVTLIITKIKMAK</sequence>
<feature type="non-terminal residue" evidence="1">
    <location>
        <position position="1"/>
    </location>
</feature>
<evidence type="ECO:0000313" key="1">
    <source>
        <dbReference type="EMBL" id="PNJ31008.1"/>
    </source>
</evidence>
<dbReference type="AlphaFoldDB" id="A0A2J8TDC8"/>
<comment type="caution">
    <text evidence="1">The sequence shown here is derived from an EMBL/GenBank/DDBJ whole genome shotgun (WGS) entry which is preliminary data.</text>
</comment>